<feature type="transmembrane region" description="Helical" evidence="1">
    <location>
        <begin position="53"/>
        <end position="74"/>
    </location>
</feature>
<keyword evidence="1" id="KW-1133">Transmembrane helix</keyword>
<name>A0ABV1T9P1_9ACTN</name>
<proteinExistence type="predicted"/>
<gene>
    <name evidence="2" type="ORF">ABT211_05455</name>
</gene>
<keyword evidence="3" id="KW-1185">Reference proteome</keyword>
<comment type="caution">
    <text evidence="2">The sequence shown here is derived from an EMBL/GenBank/DDBJ whole genome shotgun (WGS) entry which is preliminary data.</text>
</comment>
<keyword evidence="1" id="KW-0812">Transmembrane</keyword>
<sequence>MRTGTEPVTARSPVRLRRLLSSLFLPLFAMAAALFAAWAAASGAGDSPGRGALVTLAAVCAALAVAAAVDLLVVGRRLRRERVGPR</sequence>
<dbReference type="Proteomes" id="UP001490365">
    <property type="component" value="Unassembled WGS sequence"/>
</dbReference>
<evidence type="ECO:0000256" key="1">
    <source>
        <dbReference type="SAM" id="Phobius"/>
    </source>
</evidence>
<feature type="transmembrane region" description="Helical" evidence="1">
    <location>
        <begin position="20"/>
        <end position="41"/>
    </location>
</feature>
<dbReference type="RefSeq" id="WP_351955766.1">
    <property type="nucleotide sequence ID" value="NZ_JBEOZM010000002.1"/>
</dbReference>
<evidence type="ECO:0000313" key="2">
    <source>
        <dbReference type="EMBL" id="MER6266731.1"/>
    </source>
</evidence>
<reference evidence="2 3" key="1">
    <citation type="submission" date="2024-06" db="EMBL/GenBank/DDBJ databases">
        <title>The Natural Products Discovery Center: Release of the First 8490 Sequenced Strains for Exploring Actinobacteria Biosynthetic Diversity.</title>
        <authorList>
            <person name="Kalkreuter E."/>
            <person name="Kautsar S.A."/>
            <person name="Yang D."/>
            <person name="Bader C.D."/>
            <person name="Teijaro C.N."/>
            <person name="Fluegel L."/>
            <person name="Davis C.M."/>
            <person name="Simpson J.R."/>
            <person name="Lauterbach L."/>
            <person name="Steele A.D."/>
            <person name="Gui C."/>
            <person name="Meng S."/>
            <person name="Li G."/>
            <person name="Viehrig K."/>
            <person name="Ye F."/>
            <person name="Su P."/>
            <person name="Kiefer A.F."/>
            <person name="Nichols A."/>
            <person name="Cepeda A.J."/>
            <person name="Yan W."/>
            <person name="Fan B."/>
            <person name="Jiang Y."/>
            <person name="Adhikari A."/>
            <person name="Zheng C.-J."/>
            <person name="Schuster L."/>
            <person name="Cowan T.M."/>
            <person name="Smanski M.J."/>
            <person name="Chevrette M.G."/>
            <person name="De Carvalho L.P.S."/>
            <person name="Shen B."/>
        </authorList>
    </citation>
    <scope>NUCLEOTIDE SEQUENCE [LARGE SCALE GENOMIC DNA]</scope>
    <source>
        <strain evidence="2 3">NPDC001694</strain>
    </source>
</reference>
<dbReference type="EMBL" id="JBEOZM010000002">
    <property type="protein sequence ID" value="MER6266731.1"/>
    <property type="molecule type" value="Genomic_DNA"/>
</dbReference>
<evidence type="ECO:0000313" key="3">
    <source>
        <dbReference type="Proteomes" id="UP001490365"/>
    </source>
</evidence>
<dbReference type="InterPro" id="IPR045924">
    <property type="entry name" value="DUF6343"/>
</dbReference>
<keyword evidence="1" id="KW-0472">Membrane</keyword>
<dbReference type="Pfam" id="PF19870">
    <property type="entry name" value="DUF6343"/>
    <property type="match status" value="1"/>
</dbReference>
<accession>A0ABV1T9P1</accession>
<protein>
    <submittedName>
        <fullName evidence="2">DUF6343 family protein</fullName>
    </submittedName>
</protein>
<organism evidence="2 3">
    <name type="scientific">Streptomyces sp. 900105755</name>
    <dbReference type="NCBI Taxonomy" id="3154389"/>
    <lineage>
        <taxon>Bacteria</taxon>
        <taxon>Bacillati</taxon>
        <taxon>Actinomycetota</taxon>
        <taxon>Actinomycetes</taxon>
        <taxon>Kitasatosporales</taxon>
        <taxon>Streptomycetaceae</taxon>
        <taxon>Streptomyces</taxon>
    </lineage>
</organism>